<reference evidence="1" key="1">
    <citation type="journal article" date="2022" name="Arch. Microbiol.">
        <title>Bacteroides muris sp. nov. isolated from the cecum of wild-derived house mice.</title>
        <authorList>
            <person name="Fokt H."/>
            <person name="Unni R."/>
            <person name="Repnik U."/>
            <person name="Schmitz R.A."/>
            <person name="Bramkamp M."/>
            <person name="Baines J.F."/>
            <person name="Unterweger D."/>
        </authorList>
    </citation>
    <scope>NUCLEOTIDE SEQUENCE</scope>
    <source>
        <strain evidence="1">KH569_7</strain>
    </source>
</reference>
<name>A0A9X2SUT1_9BACE</name>
<protein>
    <submittedName>
        <fullName evidence="1">Uncharacterized protein</fullName>
    </submittedName>
</protein>
<proteinExistence type="predicted"/>
<dbReference type="AlphaFoldDB" id="A0A9X2SUT1"/>
<evidence type="ECO:0000313" key="2">
    <source>
        <dbReference type="Proteomes" id="UP001143810"/>
    </source>
</evidence>
<organism evidence="1 2">
    <name type="scientific">Bacteroides muris</name>
    <name type="common">ex Fokt et al. 2023</name>
    <dbReference type="NCBI Taxonomy" id="2937417"/>
    <lineage>
        <taxon>Bacteria</taxon>
        <taxon>Pseudomonadati</taxon>
        <taxon>Bacteroidota</taxon>
        <taxon>Bacteroidia</taxon>
        <taxon>Bacteroidales</taxon>
        <taxon>Bacteroidaceae</taxon>
        <taxon>Bacteroides</taxon>
    </lineage>
</organism>
<accession>A0A9X2SUT1</accession>
<gene>
    <name evidence="1" type="ORF">M1B78_04145</name>
</gene>
<sequence length="81" mass="9465">MRKNRSTMVERFFRHGGTIFPLWKNDSFSVSILLLNHYKLNIRIFVAKKKTLLDGMGHLSKRMIELGEKVYSTALINRGCH</sequence>
<evidence type="ECO:0000313" key="1">
    <source>
        <dbReference type="EMBL" id="MCR6507389.1"/>
    </source>
</evidence>
<reference evidence="1" key="2">
    <citation type="submission" date="2022-04" db="EMBL/GenBank/DDBJ databases">
        <authorList>
            <person name="Fokt H."/>
            <person name="Baines J."/>
        </authorList>
    </citation>
    <scope>NUCLEOTIDE SEQUENCE</scope>
    <source>
        <strain evidence="1">KH569_7</strain>
    </source>
</reference>
<dbReference type="RefSeq" id="WP_257939962.1">
    <property type="nucleotide sequence ID" value="NZ_JAMZEE010000006.1"/>
</dbReference>
<dbReference type="EMBL" id="JAMZEE010000006">
    <property type="protein sequence ID" value="MCR6507389.1"/>
    <property type="molecule type" value="Genomic_DNA"/>
</dbReference>
<comment type="caution">
    <text evidence="1">The sequence shown here is derived from an EMBL/GenBank/DDBJ whole genome shotgun (WGS) entry which is preliminary data.</text>
</comment>
<dbReference type="Proteomes" id="UP001143810">
    <property type="component" value="Unassembled WGS sequence"/>
</dbReference>